<sequence>MYHAKLIGQPWLLLTLLTRSLCQLKIEEFEKKTLLKSRNKNRKQSPFIDITNDSPIVGLAMGNLETPSSEISKKGLLVKLNTWLLLNLARILLRGQVKTLLQKVEEDVLYCRFDVSM</sequence>
<feature type="signal peptide" evidence="1">
    <location>
        <begin position="1"/>
        <end position="22"/>
    </location>
</feature>
<dbReference type="OrthoDB" id="162989at2759"/>
<evidence type="ECO:0000256" key="1">
    <source>
        <dbReference type="SAM" id="SignalP"/>
    </source>
</evidence>
<keyword evidence="1" id="KW-0732">Signal</keyword>
<comment type="caution">
    <text evidence="2">The sequence shown here is derived from an EMBL/GenBank/DDBJ whole genome shotgun (WGS) entry which is preliminary data.</text>
</comment>
<reference evidence="2 3" key="1">
    <citation type="submission" date="2020-09" db="EMBL/GenBank/DDBJ databases">
        <title>De no assembly of potato wild relative species, Solanum commersonii.</title>
        <authorList>
            <person name="Cho K."/>
        </authorList>
    </citation>
    <scope>NUCLEOTIDE SEQUENCE [LARGE SCALE GENOMIC DNA]</scope>
    <source>
        <strain evidence="2">LZ3.2</strain>
        <tissue evidence="2">Leaf</tissue>
    </source>
</reference>
<protein>
    <recommendedName>
        <fullName evidence="4">Late blight resistance protein</fullName>
    </recommendedName>
</protein>
<name>A0A9J5WWC2_SOLCO</name>
<feature type="chain" id="PRO_5039916403" description="Late blight resistance protein" evidence="1">
    <location>
        <begin position="23"/>
        <end position="117"/>
    </location>
</feature>
<proteinExistence type="predicted"/>
<dbReference type="PANTHER" id="PTHR47512:SF3">
    <property type="entry name" value="CHALCONE-FLAVONONE ISOMERASE FAMILY PROTEIN"/>
    <property type="match status" value="1"/>
</dbReference>
<evidence type="ECO:0000313" key="2">
    <source>
        <dbReference type="EMBL" id="KAG5579565.1"/>
    </source>
</evidence>
<dbReference type="EMBL" id="JACXVP010000010">
    <property type="protein sequence ID" value="KAG5579565.1"/>
    <property type="molecule type" value="Genomic_DNA"/>
</dbReference>
<dbReference type="AlphaFoldDB" id="A0A9J5WWC2"/>
<evidence type="ECO:0000313" key="3">
    <source>
        <dbReference type="Proteomes" id="UP000824120"/>
    </source>
</evidence>
<gene>
    <name evidence="2" type="ORF">H5410_050192</name>
</gene>
<keyword evidence="3" id="KW-1185">Reference proteome</keyword>
<dbReference type="PANTHER" id="PTHR47512">
    <property type="entry name" value="EXPRESSED PROTEIN"/>
    <property type="match status" value="1"/>
</dbReference>
<dbReference type="Proteomes" id="UP000824120">
    <property type="component" value="Chromosome 10"/>
</dbReference>
<accession>A0A9J5WWC2</accession>
<evidence type="ECO:0008006" key="4">
    <source>
        <dbReference type="Google" id="ProtNLM"/>
    </source>
</evidence>
<organism evidence="2 3">
    <name type="scientific">Solanum commersonii</name>
    <name type="common">Commerson's wild potato</name>
    <name type="synonym">Commerson's nightshade</name>
    <dbReference type="NCBI Taxonomy" id="4109"/>
    <lineage>
        <taxon>Eukaryota</taxon>
        <taxon>Viridiplantae</taxon>
        <taxon>Streptophyta</taxon>
        <taxon>Embryophyta</taxon>
        <taxon>Tracheophyta</taxon>
        <taxon>Spermatophyta</taxon>
        <taxon>Magnoliopsida</taxon>
        <taxon>eudicotyledons</taxon>
        <taxon>Gunneridae</taxon>
        <taxon>Pentapetalae</taxon>
        <taxon>asterids</taxon>
        <taxon>lamiids</taxon>
        <taxon>Solanales</taxon>
        <taxon>Solanaceae</taxon>
        <taxon>Solanoideae</taxon>
        <taxon>Solaneae</taxon>
        <taxon>Solanum</taxon>
    </lineage>
</organism>